<organism evidence="3 4">
    <name type="scientific">Microlunatus antarcticus</name>
    <dbReference type="NCBI Taxonomy" id="53388"/>
    <lineage>
        <taxon>Bacteria</taxon>
        <taxon>Bacillati</taxon>
        <taxon>Actinomycetota</taxon>
        <taxon>Actinomycetes</taxon>
        <taxon>Propionibacteriales</taxon>
        <taxon>Propionibacteriaceae</taxon>
        <taxon>Microlunatus</taxon>
    </lineage>
</organism>
<dbReference type="Proteomes" id="UP000565572">
    <property type="component" value="Unassembled WGS sequence"/>
</dbReference>
<dbReference type="InterPro" id="IPR016410">
    <property type="entry name" value="Phage_imm"/>
</dbReference>
<feature type="region of interest" description="Disordered" evidence="1">
    <location>
        <begin position="106"/>
        <end position="179"/>
    </location>
</feature>
<feature type="transmembrane region" description="Helical" evidence="2">
    <location>
        <begin position="26"/>
        <end position="45"/>
    </location>
</feature>
<accession>A0A7W5P5X6</accession>
<sequence>MTHPQPYGYPTGPLSSQVLVQHYRCSTAHVVIAWVLAALTGLYLLPWAVSATRNRSNVAATAMVNLFLGWTLVGWVVALVMACGSERPVVLVQTYAAPPQPWLPQQPQPPYWAPAPPQPQHQDQQQPWTPPVQEWAQPPALPAAAPRAYAPAEPTMVDPLGTEPTQQLPRSPWEPDHRR</sequence>
<feature type="compositionally biased region" description="Low complexity" evidence="1">
    <location>
        <begin position="136"/>
        <end position="154"/>
    </location>
</feature>
<proteinExistence type="predicted"/>
<dbReference type="AlphaFoldDB" id="A0A7W5P5X6"/>
<dbReference type="Pfam" id="PF14373">
    <property type="entry name" value="Imm_superinfect"/>
    <property type="match status" value="1"/>
</dbReference>
<gene>
    <name evidence="3" type="ORF">FHX39_000853</name>
</gene>
<dbReference type="RefSeq" id="WP_183336939.1">
    <property type="nucleotide sequence ID" value="NZ_JACHZG010000001.1"/>
</dbReference>
<evidence type="ECO:0000313" key="4">
    <source>
        <dbReference type="Proteomes" id="UP000565572"/>
    </source>
</evidence>
<keyword evidence="2" id="KW-0812">Transmembrane</keyword>
<dbReference type="EMBL" id="JACHZG010000001">
    <property type="protein sequence ID" value="MBB3325909.1"/>
    <property type="molecule type" value="Genomic_DNA"/>
</dbReference>
<comment type="caution">
    <text evidence="3">The sequence shown here is derived from an EMBL/GenBank/DDBJ whole genome shotgun (WGS) entry which is preliminary data.</text>
</comment>
<evidence type="ECO:0008006" key="5">
    <source>
        <dbReference type="Google" id="ProtNLM"/>
    </source>
</evidence>
<evidence type="ECO:0000313" key="3">
    <source>
        <dbReference type="EMBL" id="MBB3325909.1"/>
    </source>
</evidence>
<keyword evidence="2" id="KW-0472">Membrane</keyword>
<reference evidence="3 4" key="1">
    <citation type="submission" date="2020-08" db="EMBL/GenBank/DDBJ databases">
        <title>Sequencing the genomes of 1000 actinobacteria strains.</title>
        <authorList>
            <person name="Klenk H.-P."/>
        </authorList>
    </citation>
    <scope>NUCLEOTIDE SEQUENCE [LARGE SCALE GENOMIC DNA]</scope>
    <source>
        <strain evidence="3 4">DSM 11053</strain>
    </source>
</reference>
<name>A0A7W5P5X6_9ACTN</name>
<feature type="compositionally biased region" description="Pro residues" evidence="1">
    <location>
        <begin position="106"/>
        <end position="119"/>
    </location>
</feature>
<feature type="transmembrane region" description="Helical" evidence="2">
    <location>
        <begin position="57"/>
        <end position="82"/>
    </location>
</feature>
<keyword evidence="2" id="KW-1133">Transmembrane helix</keyword>
<protein>
    <recommendedName>
        <fullName evidence="5">Superinfection immunity protein</fullName>
    </recommendedName>
</protein>
<evidence type="ECO:0000256" key="1">
    <source>
        <dbReference type="SAM" id="MobiDB-lite"/>
    </source>
</evidence>
<keyword evidence="4" id="KW-1185">Reference proteome</keyword>
<evidence type="ECO:0000256" key="2">
    <source>
        <dbReference type="SAM" id="Phobius"/>
    </source>
</evidence>